<dbReference type="InterPro" id="IPR037066">
    <property type="entry name" value="Plug_dom_sf"/>
</dbReference>
<keyword evidence="7 10" id="KW-0472">Membrane</keyword>
<keyword evidence="9 10" id="KW-0998">Cell outer membrane</keyword>
<evidence type="ECO:0000313" key="14">
    <source>
        <dbReference type="EMBL" id="SCM81557.1"/>
    </source>
</evidence>
<comment type="subcellular location">
    <subcellularLocation>
        <location evidence="1 10">Cell outer membrane</location>
        <topology evidence="1 10">Multi-pass membrane protein</topology>
    </subcellularLocation>
</comment>
<dbReference type="PROSITE" id="PS00430">
    <property type="entry name" value="TONB_DEPENDENT_REC_1"/>
    <property type="match status" value="1"/>
</dbReference>
<dbReference type="InterPro" id="IPR000531">
    <property type="entry name" value="Beta-barrel_TonB"/>
</dbReference>
<dbReference type="InterPro" id="IPR010916">
    <property type="entry name" value="TonB_box_CS"/>
</dbReference>
<dbReference type="InterPro" id="IPR039426">
    <property type="entry name" value="TonB-dep_rcpt-like"/>
</dbReference>
<keyword evidence="5" id="KW-0732">Signal</keyword>
<dbReference type="PROSITE" id="PS52016">
    <property type="entry name" value="TONB_DEPENDENT_REC_3"/>
    <property type="match status" value="1"/>
</dbReference>
<evidence type="ECO:0000256" key="2">
    <source>
        <dbReference type="ARBA" id="ARBA00022448"/>
    </source>
</evidence>
<reference evidence="14" key="1">
    <citation type="submission" date="2016-08" db="EMBL/GenBank/DDBJ databases">
        <authorList>
            <person name="Seilhamer J.J."/>
        </authorList>
    </citation>
    <scope>NUCLEOTIDE SEQUENCE</scope>
    <source>
        <strain evidence="14">86</strain>
    </source>
</reference>
<comment type="similarity">
    <text evidence="10 11">Belongs to the TonB-dependent receptor family.</text>
</comment>
<dbReference type="InterPro" id="IPR036942">
    <property type="entry name" value="Beta-barrel_TonB_sf"/>
</dbReference>
<keyword evidence="3 10" id="KW-1134">Transmembrane beta strand</keyword>
<dbReference type="InterPro" id="IPR012910">
    <property type="entry name" value="Plug_dom"/>
</dbReference>
<evidence type="ECO:0000256" key="4">
    <source>
        <dbReference type="ARBA" id="ARBA00022692"/>
    </source>
</evidence>
<dbReference type="GO" id="GO:0015344">
    <property type="term" value="F:siderophore uptake transmembrane transporter activity"/>
    <property type="evidence" value="ECO:0007669"/>
    <property type="project" value="TreeGrafter"/>
</dbReference>
<accession>A0A212LVS9</accession>
<protein>
    <submittedName>
        <fullName evidence="14">Putative TonB-dependent receptor protein</fullName>
    </submittedName>
</protein>
<organism evidence="14">
    <name type="scientific">uncultured Sporomusa sp</name>
    <dbReference type="NCBI Taxonomy" id="307249"/>
    <lineage>
        <taxon>Bacteria</taxon>
        <taxon>Bacillati</taxon>
        <taxon>Bacillota</taxon>
        <taxon>Negativicutes</taxon>
        <taxon>Selenomonadales</taxon>
        <taxon>Sporomusaceae</taxon>
        <taxon>Sporomusa</taxon>
        <taxon>environmental samples</taxon>
    </lineage>
</organism>
<dbReference type="GO" id="GO:0044718">
    <property type="term" value="P:siderophore transmembrane transport"/>
    <property type="evidence" value="ECO:0007669"/>
    <property type="project" value="TreeGrafter"/>
</dbReference>
<dbReference type="Gene3D" id="2.40.170.20">
    <property type="entry name" value="TonB-dependent receptor, beta-barrel domain"/>
    <property type="match status" value="1"/>
</dbReference>
<evidence type="ECO:0000256" key="10">
    <source>
        <dbReference type="PROSITE-ProRule" id="PRU01360"/>
    </source>
</evidence>
<evidence type="ECO:0000256" key="8">
    <source>
        <dbReference type="ARBA" id="ARBA00023170"/>
    </source>
</evidence>
<keyword evidence="6 11" id="KW-0798">TonB box</keyword>
<dbReference type="AlphaFoldDB" id="A0A212LVS9"/>
<dbReference type="Pfam" id="PF07715">
    <property type="entry name" value="Plug"/>
    <property type="match status" value="1"/>
</dbReference>
<dbReference type="EMBL" id="FMJE01000004">
    <property type="protein sequence ID" value="SCM81557.1"/>
    <property type="molecule type" value="Genomic_DNA"/>
</dbReference>
<evidence type="ECO:0000256" key="3">
    <source>
        <dbReference type="ARBA" id="ARBA00022452"/>
    </source>
</evidence>
<dbReference type="Pfam" id="PF00593">
    <property type="entry name" value="TonB_dep_Rec_b-barrel"/>
    <property type="match status" value="1"/>
</dbReference>
<feature type="domain" description="TonB-dependent receptor plug" evidence="13">
    <location>
        <begin position="79"/>
        <end position="186"/>
    </location>
</feature>
<evidence type="ECO:0000256" key="11">
    <source>
        <dbReference type="RuleBase" id="RU003357"/>
    </source>
</evidence>
<evidence type="ECO:0000256" key="1">
    <source>
        <dbReference type="ARBA" id="ARBA00004571"/>
    </source>
</evidence>
<dbReference type="SUPFAM" id="SSF56935">
    <property type="entry name" value="Porins"/>
    <property type="match status" value="1"/>
</dbReference>
<name>A0A212LVS9_9FIRM</name>
<keyword evidence="8 14" id="KW-0675">Receptor</keyword>
<evidence type="ECO:0000256" key="7">
    <source>
        <dbReference type="ARBA" id="ARBA00023136"/>
    </source>
</evidence>
<keyword evidence="4 10" id="KW-0812">Transmembrane</keyword>
<keyword evidence="2 10" id="KW-0813">Transport</keyword>
<dbReference type="PANTHER" id="PTHR30069">
    <property type="entry name" value="TONB-DEPENDENT OUTER MEMBRANE RECEPTOR"/>
    <property type="match status" value="1"/>
</dbReference>
<proteinExistence type="inferred from homology"/>
<sequence>MAVAVESSRLSWPGVFYFIMKGRMRMKKKSVLKKRMLVTAIITGLCCGGGPAALAAGAVEDFTLDSIIVTATRSEKPDVEVPASTTILTNQDLKNTGAENIQMALQKISGFSYSTYGPNGNPYSTMSNPIIIRGVSNGTLVLVNGVPINMSGSYYLDSIPVENVERVEIVKGGGAVLYGSEAMGGVINIIMKKQFDNTISTGFGNYGQQNHNATFNMGKLNLSYSKTRWGSLDKIQITNSAAGDRTTTFRGSDKDSVSVEYNFNDKLSLSYNYMDNENGYQTWFGDNWKKLLDAQAGDLQNDKTYTNKYNIAQLRYSDENLKASLYYNHNKPTSRGFANYNSSGKLSPAPDKVDQKDRTYGIDAQKHWQINDRVNTIFGFTYKNEYFNQIKHIVGTKTEQERKVYGIYGQWEQKLSDANSFILSARETWTAGAAQDANYNNFSTSGQFIHKLGEKDNIYASIGQSFILPTFKQIYGSAYNLLPAPELKPQTGVNYELGWKKIDGGHRWKAAVYHIDITDNITATWDSTTGISKYTNEDFKNTGVELTCDISGENSWSYSWGINYGNPQTKAKGNDPRVKKYWDRQYGRLQLTGGVTYQKDKWSTSLNGTYLTERVAATATAHSQKMKPYLLTSLSTTYKMDENNEASLTVDNLLDRNDIVNHTGTNYYATPLNFLLTFKHKY</sequence>
<evidence type="ECO:0000256" key="9">
    <source>
        <dbReference type="ARBA" id="ARBA00023237"/>
    </source>
</evidence>
<dbReference type="RefSeq" id="WP_109298147.1">
    <property type="nucleotide sequence ID" value="NZ_LT608335.1"/>
</dbReference>
<dbReference type="PANTHER" id="PTHR30069:SF29">
    <property type="entry name" value="HEMOGLOBIN AND HEMOGLOBIN-HAPTOGLOBIN-BINDING PROTEIN 1-RELATED"/>
    <property type="match status" value="1"/>
</dbReference>
<evidence type="ECO:0000259" key="13">
    <source>
        <dbReference type="Pfam" id="PF07715"/>
    </source>
</evidence>
<evidence type="ECO:0000256" key="5">
    <source>
        <dbReference type="ARBA" id="ARBA00022729"/>
    </source>
</evidence>
<dbReference type="Gene3D" id="2.170.130.10">
    <property type="entry name" value="TonB-dependent receptor, plug domain"/>
    <property type="match status" value="1"/>
</dbReference>
<evidence type="ECO:0000259" key="12">
    <source>
        <dbReference type="Pfam" id="PF00593"/>
    </source>
</evidence>
<gene>
    <name evidence="14" type="ORF">KL86SPO_40041</name>
</gene>
<dbReference type="GO" id="GO:0009279">
    <property type="term" value="C:cell outer membrane"/>
    <property type="evidence" value="ECO:0007669"/>
    <property type="project" value="UniProtKB-SubCell"/>
</dbReference>
<feature type="domain" description="TonB-dependent receptor-like beta-barrel" evidence="12">
    <location>
        <begin position="303"/>
        <end position="653"/>
    </location>
</feature>
<dbReference type="CDD" id="cd01347">
    <property type="entry name" value="ligand_gated_channel"/>
    <property type="match status" value="1"/>
</dbReference>
<evidence type="ECO:0000256" key="6">
    <source>
        <dbReference type="ARBA" id="ARBA00023077"/>
    </source>
</evidence>